<reference evidence="14" key="1">
    <citation type="submission" date="2025-08" db="UniProtKB">
        <authorList>
            <consortium name="RefSeq"/>
        </authorList>
    </citation>
    <scope>IDENTIFICATION</scope>
    <source>
        <tissue evidence="14">Whole insect</tissue>
    </source>
</reference>
<evidence type="ECO:0000313" key="14">
    <source>
        <dbReference type="RefSeq" id="XP_028152064.1"/>
    </source>
</evidence>
<feature type="domain" description="DDE Tnp4" evidence="13">
    <location>
        <begin position="157"/>
        <end position="312"/>
    </location>
</feature>
<evidence type="ECO:0000256" key="1">
    <source>
        <dbReference type="ARBA" id="ARBA00001968"/>
    </source>
</evidence>
<dbReference type="InterPro" id="IPR027806">
    <property type="entry name" value="HARBI1_dom"/>
</dbReference>
<comment type="similarity">
    <text evidence="4">Belongs to the HARBI1 family.</text>
</comment>
<accession>A0A6P7GR91</accession>
<organism evidence="14">
    <name type="scientific">Diabrotica virgifera virgifera</name>
    <name type="common">western corn rootworm</name>
    <dbReference type="NCBI Taxonomy" id="50390"/>
    <lineage>
        <taxon>Eukaryota</taxon>
        <taxon>Metazoa</taxon>
        <taxon>Ecdysozoa</taxon>
        <taxon>Arthropoda</taxon>
        <taxon>Hexapoda</taxon>
        <taxon>Insecta</taxon>
        <taxon>Pterygota</taxon>
        <taxon>Neoptera</taxon>
        <taxon>Endopterygota</taxon>
        <taxon>Coleoptera</taxon>
        <taxon>Polyphaga</taxon>
        <taxon>Cucujiformia</taxon>
        <taxon>Chrysomeloidea</taxon>
        <taxon>Chrysomelidae</taxon>
        <taxon>Galerucinae</taxon>
        <taxon>Diabroticina</taxon>
        <taxon>Diabroticites</taxon>
        <taxon>Diabrotica</taxon>
    </lineage>
</organism>
<evidence type="ECO:0000256" key="6">
    <source>
        <dbReference type="ARBA" id="ARBA00022490"/>
    </source>
</evidence>
<evidence type="ECO:0000256" key="4">
    <source>
        <dbReference type="ARBA" id="ARBA00006958"/>
    </source>
</evidence>
<proteinExistence type="inferred from homology"/>
<evidence type="ECO:0000256" key="10">
    <source>
        <dbReference type="ARBA" id="ARBA00023242"/>
    </source>
</evidence>
<comment type="function">
    <text evidence="12">Transposase-derived protein that may have nuclease activity. Does not have transposase activity.</text>
</comment>
<evidence type="ECO:0000256" key="3">
    <source>
        <dbReference type="ARBA" id="ARBA00004496"/>
    </source>
</evidence>
<dbReference type="InterPro" id="IPR026103">
    <property type="entry name" value="HARBI1_animal"/>
</dbReference>
<dbReference type="GO" id="GO:0004518">
    <property type="term" value="F:nuclease activity"/>
    <property type="evidence" value="ECO:0007669"/>
    <property type="project" value="UniProtKB-KW"/>
</dbReference>
<name>A0A6P7GR91_DIAVI</name>
<dbReference type="AlphaFoldDB" id="A0A6P7GR91"/>
<keyword evidence="9" id="KW-0378">Hydrolase</keyword>
<dbReference type="PANTHER" id="PTHR22930">
    <property type="match status" value="1"/>
</dbReference>
<comment type="subcellular location">
    <subcellularLocation>
        <location evidence="3">Cytoplasm</location>
    </subcellularLocation>
    <subcellularLocation>
        <location evidence="2">Nucleus</location>
    </subcellularLocation>
</comment>
<keyword evidence="10" id="KW-0539">Nucleus</keyword>
<dbReference type="RefSeq" id="XP_028152064.1">
    <property type="nucleotide sequence ID" value="XM_028296263.1"/>
</dbReference>
<dbReference type="InParanoid" id="A0A6P7GR91"/>
<protein>
    <recommendedName>
        <fullName evidence="5">Putative nuclease HARBI1</fullName>
    </recommendedName>
    <alternativeName>
        <fullName evidence="11">Harbinger transposase-derived nuclease</fullName>
    </alternativeName>
</protein>
<evidence type="ECO:0000256" key="7">
    <source>
        <dbReference type="ARBA" id="ARBA00022722"/>
    </source>
</evidence>
<sequence>MLPVQFVLYGELERRNQLRLTREESRFLRDRSDPFGLTDRRFVEIFRLSKELVRFLFDELQELMEDGVRASRIHYQQRILVGLRFYAIGSYQRAVGQEYLVAVSQPMVSRCIEEVATVIVQHFGNEWIKFPTDAQEVVRKKREFFESCGIPGTIGAIDCTHIRIISPKAEEHAYMNRKGYHSMNVQLICDTNLFIVNVNSSFPGSCHDSYIWQQSVIQTYLQNSYRNGDRNTWLLGDSGYPQQPWLMTPVPGAQPNSPEERFNQAHASGRNHIERTNGVLKSRFRCIMGERELRYEPPKVCILVNACCILHNMCIRSRVPLLEIIEGNEQNDNNHEVLDLPIDNGGRQTRTTLINRYFQ</sequence>
<keyword evidence="6" id="KW-0963">Cytoplasm</keyword>
<evidence type="ECO:0000256" key="5">
    <source>
        <dbReference type="ARBA" id="ARBA00015519"/>
    </source>
</evidence>
<dbReference type="GO" id="GO:0016787">
    <property type="term" value="F:hydrolase activity"/>
    <property type="evidence" value="ECO:0007669"/>
    <property type="project" value="UniProtKB-KW"/>
</dbReference>
<dbReference type="PRINTS" id="PR02086">
    <property type="entry name" value="PUTNUCHARBI1"/>
</dbReference>
<dbReference type="Pfam" id="PF13359">
    <property type="entry name" value="DDE_Tnp_4"/>
    <property type="match status" value="1"/>
</dbReference>
<comment type="cofactor">
    <cofactor evidence="1">
        <name>a divalent metal cation</name>
        <dbReference type="ChEBI" id="CHEBI:60240"/>
    </cofactor>
</comment>
<evidence type="ECO:0000256" key="9">
    <source>
        <dbReference type="ARBA" id="ARBA00022801"/>
    </source>
</evidence>
<gene>
    <name evidence="14" type="primary">LOC114345445</name>
</gene>
<dbReference type="InterPro" id="IPR045249">
    <property type="entry name" value="HARBI1-like"/>
</dbReference>
<keyword evidence="7" id="KW-0540">Nuclease</keyword>
<evidence type="ECO:0000256" key="11">
    <source>
        <dbReference type="ARBA" id="ARBA00030126"/>
    </source>
</evidence>
<dbReference type="PANTHER" id="PTHR22930:SF85">
    <property type="entry name" value="GH03217P-RELATED"/>
    <property type="match status" value="1"/>
</dbReference>
<evidence type="ECO:0000256" key="2">
    <source>
        <dbReference type="ARBA" id="ARBA00004123"/>
    </source>
</evidence>
<evidence type="ECO:0000259" key="13">
    <source>
        <dbReference type="Pfam" id="PF13359"/>
    </source>
</evidence>
<evidence type="ECO:0000256" key="12">
    <source>
        <dbReference type="ARBA" id="ARBA00045850"/>
    </source>
</evidence>
<dbReference type="GO" id="GO:0005737">
    <property type="term" value="C:cytoplasm"/>
    <property type="evidence" value="ECO:0007669"/>
    <property type="project" value="UniProtKB-SubCell"/>
</dbReference>
<keyword evidence="8" id="KW-0479">Metal-binding</keyword>
<evidence type="ECO:0000256" key="8">
    <source>
        <dbReference type="ARBA" id="ARBA00022723"/>
    </source>
</evidence>
<dbReference type="GO" id="GO:0005634">
    <property type="term" value="C:nucleus"/>
    <property type="evidence" value="ECO:0007669"/>
    <property type="project" value="UniProtKB-SubCell"/>
</dbReference>
<dbReference type="GO" id="GO:0046872">
    <property type="term" value="F:metal ion binding"/>
    <property type="evidence" value="ECO:0007669"/>
    <property type="project" value="UniProtKB-KW"/>
</dbReference>